<keyword evidence="2" id="KW-1185">Reference proteome</keyword>
<dbReference type="EMBL" id="VTOX01000001">
    <property type="protein sequence ID" value="NKE64952.1"/>
    <property type="molecule type" value="Genomic_DNA"/>
</dbReference>
<dbReference type="RefSeq" id="WP_168105992.1">
    <property type="nucleotide sequence ID" value="NZ_VTOX01000001.1"/>
</dbReference>
<proteinExistence type="predicted"/>
<accession>A0A7X6DD47</accession>
<organism evidence="1 2">
    <name type="scientific">Ramlibacter lithotrophicus</name>
    <dbReference type="NCBI Taxonomy" id="2606681"/>
    <lineage>
        <taxon>Bacteria</taxon>
        <taxon>Pseudomonadati</taxon>
        <taxon>Pseudomonadota</taxon>
        <taxon>Betaproteobacteria</taxon>
        <taxon>Burkholderiales</taxon>
        <taxon>Comamonadaceae</taxon>
        <taxon>Ramlibacter</taxon>
    </lineage>
</organism>
<evidence type="ECO:0000313" key="2">
    <source>
        <dbReference type="Proteomes" id="UP000521868"/>
    </source>
</evidence>
<comment type="caution">
    <text evidence="1">The sequence shown here is derived from an EMBL/GenBank/DDBJ whole genome shotgun (WGS) entry which is preliminary data.</text>
</comment>
<protein>
    <submittedName>
        <fullName evidence="1">Uncharacterized protein</fullName>
    </submittedName>
</protein>
<gene>
    <name evidence="1" type="ORF">RAMLITH_03895</name>
</gene>
<dbReference type="AlphaFoldDB" id="A0A7X6DD47"/>
<dbReference type="Proteomes" id="UP000521868">
    <property type="component" value="Unassembled WGS sequence"/>
</dbReference>
<reference evidence="1 2" key="1">
    <citation type="journal article" date="2020" name="Nature">
        <title>Bacterial chemolithoautotrophy via manganese oxidation.</title>
        <authorList>
            <person name="Yu H."/>
            <person name="Leadbetter J.R."/>
        </authorList>
    </citation>
    <scope>NUCLEOTIDE SEQUENCE [LARGE SCALE GENOMIC DNA]</scope>
    <source>
        <strain evidence="1 2">RBP-1</strain>
    </source>
</reference>
<sequence>MDTSRSAQDTDAGALEAAAAEEQRLWLLIADPHTPPTERVKAYAGWLRITGVLRELGAAPEYPKRPGSSA</sequence>
<name>A0A7X6DD47_9BURK</name>
<evidence type="ECO:0000313" key="1">
    <source>
        <dbReference type="EMBL" id="NKE64952.1"/>
    </source>
</evidence>